<dbReference type="EMBL" id="CAADFS010000097">
    <property type="protein sequence ID" value="VFK50266.1"/>
    <property type="molecule type" value="Genomic_DNA"/>
</dbReference>
<organism evidence="2">
    <name type="scientific">Candidatus Kentrum sp. TC</name>
    <dbReference type="NCBI Taxonomy" id="2126339"/>
    <lineage>
        <taxon>Bacteria</taxon>
        <taxon>Pseudomonadati</taxon>
        <taxon>Pseudomonadota</taxon>
        <taxon>Gammaproteobacteria</taxon>
        <taxon>Candidatus Kentrum</taxon>
    </lineage>
</organism>
<dbReference type="EMBL" id="CAADFT010000090">
    <property type="protein sequence ID" value="VFK47668.1"/>
    <property type="molecule type" value="Genomic_DNA"/>
</dbReference>
<protein>
    <submittedName>
        <fullName evidence="2">Uncharacterized protein</fullName>
    </submittedName>
</protein>
<dbReference type="AlphaFoldDB" id="A0A450Z8Z6"/>
<dbReference type="EMBL" id="CAADFW010000089">
    <property type="protein sequence ID" value="VFK63230.1"/>
    <property type="molecule type" value="Genomic_DNA"/>
</dbReference>
<evidence type="ECO:0000313" key="1">
    <source>
        <dbReference type="EMBL" id="VFK47668.1"/>
    </source>
</evidence>
<sequence>MRGVEPWTAHPCSSLYSGSLLEYEIDPRRFPDGDPGYRKEIEIIYSLSFAKIETFHHV</sequence>
<proteinExistence type="predicted"/>
<gene>
    <name evidence="2" type="ORF">BECKTC1821D_GA0114238_10979</name>
    <name evidence="1" type="ORF">BECKTC1821E_GA0114239_10908</name>
    <name evidence="3" type="ORF">BECKTC1821F_GA0114240_10899</name>
</gene>
<reference evidence="2" key="1">
    <citation type="submission" date="2019-02" db="EMBL/GenBank/DDBJ databases">
        <authorList>
            <person name="Gruber-Vodicka R. H."/>
            <person name="Seah K. B. B."/>
        </authorList>
    </citation>
    <scope>NUCLEOTIDE SEQUENCE</scope>
    <source>
        <strain evidence="2">BECK_BZ123</strain>
        <strain evidence="1">BECK_BZ125</strain>
        <strain evidence="3">BECK_BZ126</strain>
    </source>
</reference>
<evidence type="ECO:0000313" key="3">
    <source>
        <dbReference type="EMBL" id="VFK63230.1"/>
    </source>
</evidence>
<accession>A0A450Z8Z6</accession>
<evidence type="ECO:0000313" key="2">
    <source>
        <dbReference type="EMBL" id="VFK50266.1"/>
    </source>
</evidence>
<name>A0A450Z8Z6_9GAMM</name>